<dbReference type="SUPFAM" id="SSF52058">
    <property type="entry name" value="L domain-like"/>
    <property type="match status" value="1"/>
</dbReference>
<evidence type="ECO:0000313" key="5">
    <source>
        <dbReference type="Proteomes" id="UP000015104"/>
    </source>
</evidence>
<dbReference type="OMA" id="WIQNTPI"/>
<dbReference type="PANTHER" id="PTHR24366">
    <property type="entry name" value="IG(IMMUNOGLOBULIN) AND LRR(LEUCINE RICH REPEAT) DOMAINS"/>
    <property type="match status" value="1"/>
</dbReference>
<evidence type="ECO:0000256" key="3">
    <source>
        <dbReference type="SAM" id="SignalP"/>
    </source>
</evidence>
<evidence type="ECO:0008006" key="6">
    <source>
        <dbReference type="Google" id="ProtNLM"/>
    </source>
</evidence>
<dbReference type="Pfam" id="PF13306">
    <property type="entry name" value="LRR_5"/>
    <property type="match status" value="1"/>
</dbReference>
<dbReference type="Gene3D" id="3.80.10.10">
    <property type="entry name" value="Ribonuclease Inhibitor"/>
    <property type="match status" value="2"/>
</dbReference>
<feature type="chain" id="PRO_5004580662" description="LRRNT domain-containing protein" evidence="3">
    <location>
        <begin position="21"/>
        <end position="311"/>
    </location>
</feature>
<evidence type="ECO:0000256" key="2">
    <source>
        <dbReference type="ARBA" id="ARBA00022737"/>
    </source>
</evidence>
<protein>
    <recommendedName>
        <fullName evidence="6">LRRNT domain-containing protein</fullName>
    </recommendedName>
</protein>
<keyword evidence="1" id="KW-0433">Leucine-rich repeat</keyword>
<dbReference type="SMART" id="SM00369">
    <property type="entry name" value="LRR_TYP"/>
    <property type="match status" value="4"/>
</dbReference>
<accession>T1JVA8</accession>
<dbReference type="HOGENOM" id="CLU_073431_0_0_1"/>
<dbReference type="PROSITE" id="PS51450">
    <property type="entry name" value="LRR"/>
    <property type="match status" value="3"/>
</dbReference>
<evidence type="ECO:0000256" key="1">
    <source>
        <dbReference type="ARBA" id="ARBA00022614"/>
    </source>
</evidence>
<dbReference type="OrthoDB" id="6512839at2759"/>
<reference evidence="5" key="1">
    <citation type="submission" date="2011-08" db="EMBL/GenBank/DDBJ databases">
        <authorList>
            <person name="Rombauts S."/>
        </authorList>
    </citation>
    <scope>NUCLEOTIDE SEQUENCE</scope>
    <source>
        <strain evidence="5">London</strain>
    </source>
</reference>
<gene>
    <name evidence="4" type="primary">107370881</name>
</gene>
<keyword evidence="2" id="KW-0677">Repeat</keyword>
<proteinExistence type="predicted"/>
<evidence type="ECO:0000313" key="4">
    <source>
        <dbReference type="EnsemblMetazoa" id="tetur02g03930.1"/>
    </source>
</evidence>
<dbReference type="PANTHER" id="PTHR24366:SF96">
    <property type="entry name" value="LEUCINE RICH REPEAT CONTAINING 53"/>
    <property type="match status" value="1"/>
</dbReference>
<dbReference type="Pfam" id="PF13855">
    <property type="entry name" value="LRR_8"/>
    <property type="match status" value="1"/>
</dbReference>
<dbReference type="STRING" id="32264.T1JVA8"/>
<dbReference type="InterPro" id="IPR001611">
    <property type="entry name" value="Leu-rich_rpt"/>
</dbReference>
<dbReference type="EMBL" id="CAEY01000792">
    <property type="status" value="NOT_ANNOTATED_CDS"/>
    <property type="molecule type" value="Genomic_DNA"/>
</dbReference>
<sequence length="311" mass="35046">MFNNFLLIFSLCLVFVSVHCEPDSADCPDPKSIEPCHCDREGISCFNSLDEQKLSQVFKVPNGYNAYRSVWITQNSIYNLTRNIFNGLRIQSFFIEENEIETVEEGAFTGSYEIVKQISLHRNKIKSFPFNELGLMEQLESLTLSHNKLTIIPANSFSLATKLTQIDLSNNEIETLEPGAFFGMRNLQLILLGNNKLTQLPALSFGSNLLFTLDVSNNVINSIDRSTFLNAVPAIIELSYNQLTFLDPNIFENLVRSYNTKIGIGGNPLSCRGCTKYKWLLSTSEEFIVDFQCANGRTLSDLNLLNIGCIF</sequence>
<dbReference type="eggNOG" id="KOG4237">
    <property type="taxonomic scope" value="Eukaryota"/>
</dbReference>
<reference evidence="4" key="2">
    <citation type="submission" date="2015-06" db="UniProtKB">
        <authorList>
            <consortium name="EnsemblMetazoa"/>
        </authorList>
    </citation>
    <scope>IDENTIFICATION</scope>
</reference>
<dbReference type="InterPro" id="IPR032675">
    <property type="entry name" value="LRR_dom_sf"/>
</dbReference>
<dbReference type="KEGG" id="tut:107370881"/>
<dbReference type="InterPro" id="IPR003591">
    <property type="entry name" value="Leu-rich_rpt_typical-subtyp"/>
</dbReference>
<keyword evidence="3" id="KW-0732">Signal</keyword>
<organism evidence="4 5">
    <name type="scientific">Tetranychus urticae</name>
    <name type="common">Two-spotted spider mite</name>
    <dbReference type="NCBI Taxonomy" id="32264"/>
    <lineage>
        <taxon>Eukaryota</taxon>
        <taxon>Metazoa</taxon>
        <taxon>Ecdysozoa</taxon>
        <taxon>Arthropoda</taxon>
        <taxon>Chelicerata</taxon>
        <taxon>Arachnida</taxon>
        <taxon>Acari</taxon>
        <taxon>Acariformes</taxon>
        <taxon>Trombidiformes</taxon>
        <taxon>Prostigmata</taxon>
        <taxon>Eleutherengona</taxon>
        <taxon>Raphignathae</taxon>
        <taxon>Tetranychoidea</taxon>
        <taxon>Tetranychidae</taxon>
        <taxon>Tetranychus</taxon>
    </lineage>
</organism>
<dbReference type="AlphaFoldDB" id="T1JVA8"/>
<dbReference type="InterPro" id="IPR026906">
    <property type="entry name" value="LRR_5"/>
</dbReference>
<feature type="signal peptide" evidence="3">
    <location>
        <begin position="1"/>
        <end position="20"/>
    </location>
</feature>
<dbReference type="Proteomes" id="UP000015104">
    <property type="component" value="Unassembled WGS sequence"/>
</dbReference>
<name>T1JVA8_TETUR</name>
<keyword evidence="5" id="KW-1185">Reference proteome</keyword>
<dbReference type="EnsemblMetazoa" id="tetur02g03930.1">
    <property type="protein sequence ID" value="tetur02g03930.1"/>
    <property type="gene ID" value="tetur02g03930"/>
</dbReference>